<dbReference type="Pfam" id="PF00931">
    <property type="entry name" value="NB-ARC"/>
    <property type="match status" value="1"/>
</dbReference>
<feature type="domain" description="Disease resistance N-terminal" evidence="7">
    <location>
        <begin position="9"/>
        <end position="97"/>
    </location>
</feature>
<evidence type="ECO:0000256" key="4">
    <source>
        <dbReference type="ARBA" id="ARBA00022821"/>
    </source>
</evidence>
<keyword evidence="3" id="KW-0547">Nucleotide-binding</keyword>
<dbReference type="InterPro" id="IPR058922">
    <property type="entry name" value="WHD_DRP"/>
</dbReference>
<evidence type="ECO:0000256" key="5">
    <source>
        <dbReference type="ARBA" id="ARBA00022840"/>
    </source>
</evidence>
<dbReference type="Gene3D" id="1.10.8.430">
    <property type="entry name" value="Helical domain of apoptotic protease-activating factors"/>
    <property type="match status" value="1"/>
</dbReference>
<dbReference type="PANTHER" id="PTHR36766">
    <property type="entry name" value="PLANT BROAD-SPECTRUM MILDEW RESISTANCE PROTEIN RPW8"/>
    <property type="match status" value="1"/>
</dbReference>
<dbReference type="AlphaFoldDB" id="A0AAV5HIK7"/>
<evidence type="ECO:0000313" key="10">
    <source>
        <dbReference type="EMBL" id="GKU85514.1"/>
    </source>
</evidence>
<dbReference type="PANTHER" id="PTHR36766:SF70">
    <property type="entry name" value="DISEASE RESISTANCE PROTEIN RGA4"/>
    <property type="match status" value="1"/>
</dbReference>
<dbReference type="InterPro" id="IPR027417">
    <property type="entry name" value="P-loop_NTPase"/>
</dbReference>
<keyword evidence="5" id="KW-0067">ATP-binding</keyword>
<comment type="caution">
    <text evidence="10">The sequence shown here is derived from an EMBL/GenBank/DDBJ whole genome shotgun (WGS) entry which is preliminary data.</text>
</comment>
<dbReference type="Pfam" id="PF25019">
    <property type="entry name" value="LRR_R13L1-DRL21"/>
    <property type="match status" value="2"/>
</dbReference>
<name>A0AAV5HIK7_9ROSI</name>
<gene>
    <name evidence="10" type="ORF">SLEP1_g182</name>
</gene>
<dbReference type="InterPro" id="IPR036388">
    <property type="entry name" value="WH-like_DNA-bd_sf"/>
</dbReference>
<dbReference type="FunFam" id="1.10.10.10:FF:000322">
    <property type="entry name" value="Probable disease resistance protein At1g63360"/>
    <property type="match status" value="1"/>
</dbReference>
<dbReference type="InterPro" id="IPR056789">
    <property type="entry name" value="LRR_R13L1-DRL21"/>
</dbReference>
<dbReference type="InterPro" id="IPR003591">
    <property type="entry name" value="Leu-rich_rpt_typical-subtyp"/>
</dbReference>
<evidence type="ECO:0000259" key="7">
    <source>
        <dbReference type="Pfam" id="PF18052"/>
    </source>
</evidence>
<dbReference type="PRINTS" id="PR00364">
    <property type="entry name" value="DISEASERSIST"/>
</dbReference>
<dbReference type="InterPro" id="IPR038005">
    <property type="entry name" value="RX-like_CC"/>
</dbReference>
<evidence type="ECO:0000259" key="8">
    <source>
        <dbReference type="Pfam" id="PF23559"/>
    </source>
</evidence>
<sequence length="1207" mass="135935">MGDLILSPVVDTTVSNLISAVAQQVSLAVSWKQELIMLQDKLVLIQAVLQDAGQRQVTDPAVKRWLLKLREVADDADYILDEVAYESVKRRMKIQNQMMKKVRYFFTPKNPLAFGLRMAHKIKKVIAMVDGINNEAHGFGLQSRLATTNYQQRRNLQTQSFIGTFSQFVGREDDVSKIVQLLTDPTDGLPLCVLSIVGMAGLGKTTLAQSVRSHDQIQNHFGKIMWVCVSENFDVERILAEMLESLSEKSDAIRNKDTVVQKIRSAIGEKNYLLILDDVWNKESQKWEDLKRCLLGMCKMSGNRVLVTTRDKNVALTMGTLPGHMHYLGLLKDVECWSIIKLKVFGDASKHLDSELENIGRDFARKCRGVPLVASVIGGILCTKRPDKAEWLPIKSKIDALGSLEYQDDGIMHILQLSFDNLLKPGLKQCFAFCCIYPKDYVMRREILIQLWMAEGFLQLPKETSMMLEDIGDEYFNDLLSYSLFQQECRDSFGSIVGCKMHDLIHDFAQSISKSETVILETLSSRSNISSCRHLNLICDQQMVPTTLGDVAQLHTLFSKHGFPRGMSRKFKKLRVLNFPYAFDAEELPACFGNMKSLRYLDISRTQIKEVPRFVTNLYNLQTFRYLNCRSIKMPPEGIGSLINLRHVYFSYEENMPANLGRLTNLQTLPLFFVGATKGRKIEELGCLSQLRGSLEICNLDLVKDKSEAMRAKLHEKVIYELTLWWGKKGNQDEDVLEGLQPHSNLQRLTVGGYGGKNLPSWMLKSDCSYSNEMSLIENLVLLRIIECKMLESVPTSGLQSLQTLVISECSVSNIGDILPASKCLEWLSLKKLPNLGFIPSIDGLTSLQTIYLIGLPNLRFIPSVDGLTSLQRLHLSECEIECLPSGLSSCIALKNLIVSRCHNLISIPEELKELHSLVKLKIVDCSKLRSIPENPLACLISLKKLSIGGFGEELEEFPGLGSILCLQTSLRELRLHGWKKLTTLPPQIQHLNALKKLVISKFDDMETLPEWLGNLSSLKKLRVDSCSGLRCLLSGLSFYTGLDKLAIQDCPNLVSISEEVLGRLTQLKRLSIGGFSKELEEFPGLNSINTSLEQLYLLGWEKLSQLPHQIQHLTAIKYLSVSGFDGVEVLPEWLRNLSSLECLVVRSCKNLKQLPSAEAFRPLSKLRVLGIGDCSLLEERCAKESGPEWSKISHIPSIYINEKPII</sequence>
<feature type="domain" description="R13L1/DRL21-like LRR repeat region" evidence="9">
    <location>
        <begin position="1111"/>
        <end position="1172"/>
    </location>
</feature>
<dbReference type="GO" id="GO:0043531">
    <property type="term" value="F:ADP binding"/>
    <property type="evidence" value="ECO:0007669"/>
    <property type="project" value="InterPro"/>
</dbReference>
<dbReference type="Proteomes" id="UP001054252">
    <property type="component" value="Unassembled WGS sequence"/>
</dbReference>
<dbReference type="GO" id="GO:0006952">
    <property type="term" value="P:defense response"/>
    <property type="evidence" value="ECO:0007669"/>
    <property type="project" value="UniProtKB-KW"/>
</dbReference>
<dbReference type="FunFam" id="3.40.50.300:FF:001091">
    <property type="entry name" value="Probable disease resistance protein At1g61300"/>
    <property type="match status" value="1"/>
</dbReference>
<dbReference type="InterPro" id="IPR041118">
    <property type="entry name" value="Rx_N"/>
</dbReference>
<dbReference type="CDD" id="cd14798">
    <property type="entry name" value="RX-CC_like"/>
    <property type="match status" value="1"/>
</dbReference>
<dbReference type="EMBL" id="BPVZ01000001">
    <property type="protein sequence ID" value="GKU85514.1"/>
    <property type="molecule type" value="Genomic_DNA"/>
</dbReference>
<keyword evidence="2" id="KW-0677">Repeat</keyword>
<dbReference type="Gene3D" id="3.40.50.300">
    <property type="entry name" value="P-loop containing nucleotide triphosphate hydrolases"/>
    <property type="match status" value="1"/>
</dbReference>
<dbReference type="SMART" id="SM00369">
    <property type="entry name" value="LRR_TYP"/>
    <property type="match status" value="2"/>
</dbReference>
<evidence type="ECO:0000259" key="6">
    <source>
        <dbReference type="Pfam" id="PF00931"/>
    </source>
</evidence>
<evidence type="ECO:0000256" key="3">
    <source>
        <dbReference type="ARBA" id="ARBA00022741"/>
    </source>
</evidence>
<dbReference type="GO" id="GO:0051707">
    <property type="term" value="P:response to other organism"/>
    <property type="evidence" value="ECO:0007669"/>
    <property type="project" value="UniProtKB-ARBA"/>
</dbReference>
<accession>A0AAV5HIK7</accession>
<dbReference type="SUPFAM" id="SSF52058">
    <property type="entry name" value="L domain-like"/>
    <property type="match status" value="2"/>
</dbReference>
<dbReference type="Pfam" id="PF23559">
    <property type="entry name" value="WHD_DRP"/>
    <property type="match status" value="1"/>
</dbReference>
<reference evidence="10 11" key="1">
    <citation type="journal article" date="2021" name="Commun. Biol.">
        <title>The genome of Shorea leprosula (Dipterocarpaceae) highlights the ecological relevance of drought in aseasonal tropical rainforests.</title>
        <authorList>
            <person name="Ng K.K.S."/>
            <person name="Kobayashi M.J."/>
            <person name="Fawcett J.A."/>
            <person name="Hatakeyama M."/>
            <person name="Paape T."/>
            <person name="Ng C.H."/>
            <person name="Ang C.C."/>
            <person name="Tnah L.H."/>
            <person name="Lee C.T."/>
            <person name="Nishiyama T."/>
            <person name="Sese J."/>
            <person name="O'Brien M.J."/>
            <person name="Copetti D."/>
            <person name="Mohd Noor M.I."/>
            <person name="Ong R.C."/>
            <person name="Putra M."/>
            <person name="Sireger I.Z."/>
            <person name="Indrioko S."/>
            <person name="Kosugi Y."/>
            <person name="Izuno A."/>
            <person name="Isagi Y."/>
            <person name="Lee S.L."/>
            <person name="Shimizu K.K."/>
        </authorList>
    </citation>
    <scope>NUCLEOTIDE SEQUENCE [LARGE SCALE GENOMIC DNA]</scope>
    <source>
        <strain evidence="10">214</strain>
    </source>
</reference>
<evidence type="ECO:0008006" key="12">
    <source>
        <dbReference type="Google" id="ProtNLM"/>
    </source>
</evidence>
<protein>
    <recommendedName>
        <fullName evidence="12">Disease resistance protein RGA3</fullName>
    </recommendedName>
</protein>
<organism evidence="10 11">
    <name type="scientific">Rubroshorea leprosula</name>
    <dbReference type="NCBI Taxonomy" id="152421"/>
    <lineage>
        <taxon>Eukaryota</taxon>
        <taxon>Viridiplantae</taxon>
        <taxon>Streptophyta</taxon>
        <taxon>Embryophyta</taxon>
        <taxon>Tracheophyta</taxon>
        <taxon>Spermatophyta</taxon>
        <taxon>Magnoliopsida</taxon>
        <taxon>eudicotyledons</taxon>
        <taxon>Gunneridae</taxon>
        <taxon>Pentapetalae</taxon>
        <taxon>rosids</taxon>
        <taxon>malvids</taxon>
        <taxon>Malvales</taxon>
        <taxon>Dipterocarpaceae</taxon>
        <taxon>Rubroshorea</taxon>
    </lineage>
</organism>
<evidence type="ECO:0000259" key="9">
    <source>
        <dbReference type="Pfam" id="PF25019"/>
    </source>
</evidence>
<dbReference type="InterPro" id="IPR032675">
    <property type="entry name" value="LRR_dom_sf"/>
</dbReference>
<dbReference type="GO" id="GO:0005524">
    <property type="term" value="F:ATP binding"/>
    <property type="evidence" value="ECO:0007669"/>
    <property type="project" value="UniProtKB-KW"/>
</dbReference>
<dbReference type="Gene3D" id="3.80.10.10">
    <property type="entry name" value="Ribonuclease Inhibitor"/>
    <property type="match status" value="3"/>
</dbReference>
<dbReference type="InterPro" id="IPR002182">
    <property type="entry name" value="NB-ARC"/>
</dbReference>
<keyword evidence="11" id="KW-1185">Reference proteome</keyword>
<dbReference type="Pfam" id="PF18052">
    <property type="entry name" value="Rx_N"/>
    <property type="match status" value="1"/>
</dbReference>
<dbReference type="InterPro" id="IPR042197">
    <property type="entry name" value="Apaf_helical"/>
</dbReference>
<evidence type="ECO:0000256" key="1">
    <source>
        <dbReference type="ARBA" id="ARBA00022614"/>
    </source>
</evidence>
<feature type="domain" description="R13L1/DRL21-like LRR repeat region" evidence="9">
    <location>
        <begin position="682"/>
        <end position="810"/>
    </location>
</feature>
<feature type="domain" description="NB-ARC" evidence="6">
    <location>
        <begin position="172"/>
        <end position="346"/>
    </location>
</feature>
<keyword evidence="4" id="KW-0611">Plant defense</keyword>
<dbReference type="Gene3D" id="1.10.10.10">
    <property type="entry name" value="Winged helix-like DNA-binding domain superfamily/Winged helix DNA-binding domain"/>
    <property type="match status" value="1"/>
</dbReference>
<keyword evidence="1" id="KW-0433">Leucine-rich repeat</keyword>
<proteinExistence type="predicted"/>
<dbReference type="SUPFAM" id="SSF52540">
    <property type="entry name" value="P-loop containing nucleoside triphosphate hydrolases"/>
    <property type="match status" value="1"/>
</dbReference>
<evidence type="ECO:0000313" key="11">
    <source>
        <dbReference type="Proteomes" id="UP001054252"/>
    </source>
</evidence>
<dbReference type="Gene3D" id="1.20.5.4130">
    <property type="match status" value="1"/>
</dbReference>
<evidence type="ECO:0000256" key="2">
    <source>
        <dbReference type="ARBA" id="ARBA00022737"/>
    </source>
</evidence>
<feature type="domain" description="Disease resistance protein winged helix" evidence="8">
    <location>
        <begin position="436"/>
        <end position="509"/>
    </location>
</feature>